<reference evidence="9" key="1">
    <citation type="submission" date="2021-01" db="EMBL/GenBank/DDBJ databases">
        <authorList>
            <person name="Corre E."/>
            <person name="Pelletier E."/>
            <person name="Niang G."/>
            <person name="Scheremetjew M."/>
            <person name="Finn R."/>
            <person name="Kale V."/>
            <person name="Holt S."/>
            <person name="Cochrane G."/>
            <person name="Meng A."/>
            <person name="Brown T."/>
            <person name="Cohen L."/>
        </authorList>
    </citation>
    <scope>NUCLEOTIDE SEQUENCE</scope>
    <source>
        <strain evidence="9">SAG 11-49</strain>
    </source>
</reference>
<keyword evidence="4" id="KW-0238">DNA-binding</keyword>
<keyword evidence="2" id="KW-0902">Two-component regulatory system</keyword>
<keyword evidence="1 6" id="KW-0597">Phosphoprotein</keyword>
<dbReference type="SMART" id="SM00448">
    <property type="entry name" value="REC"/>
    <property type="match status" value="1"/>
</dbReference>
<dbReference type="CDD" id="cd00156">
    <property type="entry name" value="REC"/>
    <property type="match status" value="1"/>
</dbReference>
<evidence type="ECO:0000256" key="2">
    <source>
        <dbReference type="ARBA" id="ARBA00023012"/>
    </source>
</evidence>
<dbReference type="InterPro" id="IPR001789">
    <property type="entry name" value="Sig_transdc_resp-reg_receiver"/>
</dbReference>
<protein>
    <recommendedName>
        <fullName evidence="8">Response regulatory domain-containing protein</fullName>
    </recommendedName>
</protein>
<dbReference type="GO" id="GO:0005829">
    <property type="term" value="C:cytosol"/>
    <property type="evidence" value="ECO:0007669"/>
    <property type="project" value="TreeGrafter"/>
</dbReference>
<dbReference type="GO" id="GO:0006355">
    <property type="term" value="P:regulation of DNA-templated transcription"/>
    <property type="evidence" value="ECO:0007669"/>
    <property type="project" value="TreeGrafter"/>
</dbReference>
<dbReference type="EMBL" id="HBFB01023713">
    <property type="protein sequence ID" value="CAD8687295.1"/>
    <property type="molecule type" value="Transcribed_RNA"/>
</dbReference>
<evidence type="ECO:0000259" key="8">
    <source>
        <dbReference type="PROSITE" id="PS50110"/>
    </source>
</evidence>
<feature type="domain" description="Response regulatory" evidence="8">
    <location>
        <begin position="230"/>
        <end position="345"/>
    </location>
</feature>
<feature type="region of interest" description="Disordered" evidence="7">
    <location>
        <begin position="420"/>
        <end position="458"/>
    </location>
</feature>
<dbReference type="GO" id="GO:0000976">
    <property type="term" value="F:transcription cis-regulatory region binding"/>
    <property type="evidence" value="ECO:0007669"/>
    <property type="project" value="TreeGrafter"/>
</dbReference>
<feature type="compositionally biased region" description="Polar residues" evidence="7">
    <location>
        <begin position="175"/>
        <end position="184"/>
    </location>
</feature>
<sequence length="458" mass="49547">MSEARPQRRLPTKTRSGIITLPTASNPQAIITDPAGLLASVAGLEDDDELLVLQQQQQQQQRALQASPRKQPEPDDEEELLLQQQQHASQARSPSPPLSVPGHGAPSPESASASQTSTQTAASPIQPEEEAVGRGPSSEPQPAASCSTSSEQGSKTAPSRASGSSRGKGGPSLTGPLNSSTAPTVVSLPVKRRGSYQNLKKQMQHGSEDTPGVLASLKKATHWEKFGTILVLYCAKDKEEHDELVQMMSVEGYDTEVVDNQLDALAYFKSREVFPDVVVVDTDHTYNTIQLIKQFQAQLPTVAIIIMGSATSRPNAVTALNAGAADYMRKPVDEDELVARIERHVQRQHCIKLELEKALEDVKLMMAQLKPAAQAMAQAQPANKAGKQGLGAVAETDFEEQMSELSEENQRLATRLQEMEARMASQERSYRQLQSKLRQLDPGAHANDSDGPASAEVD</sequence>
<evidence type="ECO:0000256" key="3">
    <source>
        <dbReference type="ARBA" id="ARBA00023015"/>
    </source>
</evidence>
<dbReference type="Gene3D" id="3.40.50.2300">
    <property type="match status" value="1"/>
</dbReference>
<dbReference type="PANTHER" id="PTHR48111">
    <property type="entry name" value="REGULATOR OF RPOS"/>
    <property type="match status" value="1"/>
</dbReference>
<feature type="compositionally biased region" description="Polar residues" evidence="7">
    <location>
        <begin position="13"/>
        <end position="24"/>
    </location>
</feature>
<dbReference type="SUPFAM" id="SSF52172">
    <property type="entry name" value="CheY-like"/>
    <property type="match status" value="1"/>
</dbReference>
<gene>
    <name evidence="9" type="ORF">CLEI1391_LOCUS13367</name>
</gene>
<feature type="region of interest" description="Disordered" evidence="7">
    <location>
        <begin position="1"/>
        <end position="24"/>
    </location>
</feature>
<evidence type="ECO:0000313" key="9">
    <source>
        <dbReference type="EMBL" id="CAD8687295.1"/>
    </source>
</evidence>
<feature type="region of interest" description="Disordered" evidence="7">
    <location>
        <begin position="54"/>
        <end position="191"/>
    </location>
</feature>
<name>A0A7S0RU76_9CHLO</name>
<dbReference type="Pfam" id="PF00072">
    <property type="entry name" value="Response_reg"/>
    <property type="match status" value="1"/>
</dbReference>
<evidence type="ECO:0000256" key="6">
    <source>
        <dbReference type="PROSITE-ProRule" id="PRU00169"/>
    </source>
</evidence>
<feature type="compositionally biased region" description="Low complexity" evidence="7">
    <location>
        <begin position="105"/>
        <end position="126"/>
    </location>
</feature>
<evidence type="ECO:0000256" key="1">
    <source>
        <dbReference type="ARBA" id="ARBA00022553"/>
    </source>
</evidence>
<feature type="modified residue" description="4-aspartylphosphate" evidence="6">
    <location>
        <position position="281"/>
    </location>
</feature>
<dbReference type="InterPro" id="IPR011006">
    <property type="entry name" value="CheY-like_superfamily"/>
</dbReference>
<evidence type="ECO:0000256" key="4">
    <source>
        <dbReference type="ARBA" id="ARBA00023125"/>
    </source>
</evidence>
<keyword evidence="3" id="KW-0805">Transcription regulation</keyword>
<evidence type="ECO:0000256" key="5">
    <source>
        <dbReference type="ARBA" id="ARBA00023163"/>
    </source>
</evidence>
<dbReference type="GO" id="GO:0000156">
    <property type="term" value="F:phosphorelay response regulator activity"/>
    <property type="evidence" value="ECO:0007669"/>
    <property type="project" value="TreeGrafter"/>
</dbReference>
<dbReference type="InterPro" id="IPR039420">
    <property type="entry name" value="WalR-like"/>
</dbReference>
<dbReference type="PANTHER" id="PTHR48111:SF1">
    <property type="entry name" value="TWO-COMPONENT RESPONSE REGULATOR ORR33"/>
    <property type="match status" value="1"/>
</dbReference>
<dbReference type="PROSITE" id="PS50110">
    <property type="entry name" value="RESPONSE_REGULATORY"/>
    <property type="match status" value="1"/>
</dbReference>
<proteinExistence type="predicted"/>
<dbReference type="AlphaFoldDB" id="A0A7S0RU76"/>
<dbReference type="GO" id="GO:0032993">
    <property type="term" value="C:protein-DNA complex"/>
    <property type="evidence" value="ECO:0007669"/>
    <property type="project" value="TreeGrafter"/>
</dbReference>
<evidence type="ECO:0000256" key="7">
    <source>
        <dbReference type="SAM" id="MobiDB-lite"/>
    </source>
</evidence>
<feature type="compositionally biased region" description="Polar residues" evidence="7">
    <location>
        <begin position="138"/>
        <end position="156"/>
    </location>
</feature>
<organism evidence="9">
    <name type="scientific">Chlamydomonas leiostraca</name>
    <dbReference type="NCBI Taxonomy" id="1034604"/>
    <lineage>
        <taxon>Eukaryota</taxon>
        <taxon>Viridiplantae</taxon>
        <taxon>Chlorophyta</taxon>
        <taxon>core chlorophytes</taxon>
        <taxon>Chlorophyceae</taxon>
        <taxon>CS clade</taxon>
        <taxon>Chlamydomonadales</taxon>
        <taxon>Chlamydomonadaceae</taxon>
        <taxon>Chlamydomonas</taxon>
    </lineage>
</organism>
<keyword evidence="5" id="KW-0804">Transcription</keyword>
<accession>A0A7S0RU76</accession>